<proteinExistence type="predicted"/>
<dbReference type="Gene3D" id="3.40.50.1010">
    <property type="entry name" value="5'-nuclease"/>
    <property type="match status" value="1"/>
</dbReference>
<evidence type="ECO:0000313" key="2">
    <source>
        <dbReference type="EMBL" id="KKM70459.1"/>
    </source>
</evidence>
<sequence length="99" mass="11298">MVLFEVYYKTIQYQGLEAAQLRYATLKSIKANHISELTEPVLLKGGEIKAVHQISIADSIIVAHAIIYNATLIHKDPEFEIITIVDQIKLPFIHRLEKK</sequence>
<comment type="caution">
    <text evidence="2">The sequence shown here is derived from an EMBL/GenBank/DDBJ whole genome shotgun (WGS) entry which is preliminary data.</text>
</comment>
<dbReference type="Pfam" id="PF01850">
    <property type="entry name" value="PIN"/>
    <property type="match status" value="1"/>
</dbReference>
<evidence type="ECO:0000259" key="1">
    <source>
        <dbReference type="Pfam" id="PF01850"/>
    </source>
</evidence>
<dbReference type="InterPro" id="IPR002716">
    <property type="entry name" value="PIN_dom"/>
</dbReference>
<protein>
    <recommendedName>
        <fullName evidence="1">PIN domain-containing protein</fullName>
    </recommendedName>
</protein>
<organism evidence="2">
    <name type="scientific">marine sediment metagenome</name>
    <dbReference type="NCBI Taxonomy" id="412755"/>
    <lineage>
        <taxon>unclassified sequences</taxon>
        <taxon>metagenomes</taxon>
        <taxon>ecological metagenomes</taxon>
    </lineage>
</organism>
<feature type="domain" description="PIN" evidence="1">
    <location>
        <begin position="2"/>
        <end position="80"/>
    </location>
</feature>
<dbReference type="SUPFAM" id="SSF88723">
    <property type="entry name" value="PIN domain-like"/>
    <property type="match status" value="1"/>
</dbReference>
<dbReference type="InterPro" id="IPR029060">
    <property type="entry name" value="PIN-like_dom_sf"/>
</dbReference>
<accession>A0A0F9JKT6</accession>
<gene>
    <name evidence="2" type="ORF">LCGC14_1440570</name>
</gene>
<dbReference type="EMBL" id="LAZR01009814">
    <property type="protein sequence ID" value="KKM70459.1"/>
    <property type="molecule type" value="Genomic_DNA"/>
</dbReference>
<name>A0A0F9JKT6_9ZZZZ</name>
<dbReference type="AlphaFoldDB" id="A0A0F9JKT6"/>
<reference evidence="2" key="1">
    <citation type="journal article" date="2015" name="Nature">
        <title>Complex archaea that bridge the gap between prokaryotes and eukaryotes.</title>
        <authorList>
            <person name="Spang A."/>
            <person name="Saw J.H."/>
            <person name="Jorgensen S.L."/>
            <person name="Zaremba-Niedzwiedzka K."/>
            <person name="Martijn J."/>
            <person name="Lind A.E."/>
            <person name="van Eijk R."/>
            <person name="Schleper C."/>
            <person name="Guy L."/>
            <person name="Ettema T.J."/>
        </authorList>
    </citation>
    <scope>NUCLEOTIDE SEQUENCE</scope>
</reference>